<feature type="transmembrane region" description="Helical" evidence="9">
    <location>
        <begin position="354"/>
        <end position="377"/>
    </location>
</feature>
<dbReference type="SMART" id="SM00382">
    <property type="entry name" value="AAA"/>
    <property type="match status" value="1"/>
</dbReference>
<evidence type="ECO:0000256" key="8">
    <source>
        <dbReference type="ARBA" id="ARBA00023136"/>
    </source>
</evidence>
<dbReference type="GO" id="GO:0016887">
    <property type="term" value="F:ATP hydrolysis activity"/>
    <property type="evidence" value="ECO:0007669"/>
    <property type="project" value="InterPro"/>
</dbReference>
<keyword evidence="5" id="KW-0547">Nucleotide-binding</keyword>
<dbReference type="OrthoDB" id="66620at2759"/>
<dbReference type="GO" id="GO:0140359">
    <property type="term" value="F:ABC-type transporter activity"/>
    <property type="evidence" value="ECO:0007669"/>
    <property type="project" value="InterPro"/>
</dbReference>
<evidence type="ECO:0000313" key="12">
    <source>
        <dbReference type="Proteomes" id="UP000323386"/>
    </source>
</evidence>
<evidence type="ECO:0000256" key="6">
    <source>
        <dbReference type="ARBA" id="ARBA00022840"/>
    </source>
</evidence>
<feature type="transmembrane region" description="Helical" evidence="9">
    <location>
        <begin position="464"/>
        <end position="481"/>
    </location>
</feature>
<protein>
    <submittedName>
        <fullName evidence="11">Related to ATP-binding cassette protein (ABC) transporter</fullName>
    </submittedName>
</protein>
<evidence type="ECO:0000256" key="2">
    <source>
        <dbReference type="ARBA" id="ARBA00005814"/>
    </source>
</evidence>
<dbReference type="Pfam" id="PF01061">
    <property type="entry name" value="ABC2_membrane"/>
    <property type="match status" value="1"/>
</dbReference>
<dbReference type="InterPro" id="IPR003593">
    <property type="entry name" value="AAA+_ATPase"/>
</dbReference>
<dbReference type="InterPro" id="IPR013525">
    <property type="entry name" value="ABC2_TM"/>
</dbReference>
<name>A0A5C3EV41_9BASI</name>
<dbReference type="PANTHER" id="PTHR48042">
    <property type="entry name" value="ABC TRANSPORTER G FAMILY MEMBER 11"/>
    <property type="match status" value="1"/>
</dbReference>
<evidence type="ECO:0000256" key="3">
    <source>
        <dbReference type="ARBA" id="ARBA00022448"/>
    </source>
</evidence>
<dbReference type="Gene3D" id="3.40.50.300">
    <property type="entry name" value="P-loop containing nucleotide triphosphate hydrolases"/>
    <property type="match status" value="1"/>
</dbReference>
<dbReference type="Pfam" id="PF00005">
    <property type="entry name" value="ABC_tran"/>
    <property type="match status" value="1"/>
</dbReference>
<feature type="domain" description="ABC transporter" evidence="10">
    <location>
        <begin position="24"/>
        <end position="260"/>
    </location>
</feature>
<feature type="transmembrane region" description="Helical" evidence="9">
    <location>
        <begin position="488"/>
        <end position="512"/>
    </location>
</feature>
<accession>A0A5C3EV41</accession>
<dbReference type="Proteomes" id="UP000323386">
    <property type="component" value="Unassembled WGS sequence"/>
</dbReference>
<organism evidence="11 12">
    <name type="scientific">Pseudozyma flocculosa</name>
    <dbReference type="NCBI Taxonomy" id="84751"/>
    <lineage>
        <taxon>Eukaryota</taxon>
        <taxon>Fungi</taxon>
        <taxon>Dikarya</taxon>
        <taxon>Basidiomycota</taxon>
        <taxon>Ustilaginomycotina</taxon>
        <taxon>Ustilaginomycetes</taxon>
        <taxon>Ustilaginales</taxon>
        <taxon>Ustilaginaceae</taxon>
        <taxon>Pseudozyma</taxon>
    </lineage>
</organism>
<dbReference type="SUPFAM" id="SSF52540">
    <property type="entry name" value="P-loop containing nucleoside triphosphate hydrolases"/>
    <property type="match status" value="1"/>
</dbReference>
<evidence type="ECO:0000256" key="9">
    <source>
        <dbReference type="SAM" id="Phobius"/>
    </source>
</evidence>
<dbReference type="InterPro" id="IPR027417">
    <property type="entry name" value="P-loop_NTPase"/>
</dbReference>
<keyword evidence="3" id="KW-0813">Transport</keyword>
<dbReference type="PROSITE" id="PS50893">
    <property type="entry name" value="ABC_TRANSPORTER_2"/>
    <property type="match status" value="1"/>
</dbReference>
<keyword evidence="8 9" id="KW-0472">Membrane</keyword>
<dbReference type="EMBL" id="OOIP01000001">
    <property type="protein sequence ID" value="SPO34941.1"/>
    <property type="molecule type" value="Genomic_DNA"/>
</dbReference>
<reference evidence="11 12" key="1">
    <citation type="submission" date="2018-03" db="EMBL/GenBank/DDBJ databases">
        <authorList>
            <person name="Guldener U."/>
        </authorList>
    </citation>
    <scope>NUCLEOTIDE SEQUENCE [LARGE SCALE GENOMIC DNA]</scope>
    <source>
        <strain evidence="11 12">DAOM196992</strain>
    </source>
</reference>
<evidence type="ECO:0000259" key="10">
    <source>
        <dbReference type="PROSITE" id="PS50893"/>
    </source>
</evidence>
<feature type="transmembrane region" description="Helical" evidence="9">
    <location>
        <begin position="389"/>
        <end position="411"/>
    </location>
</feature>
<feature type="transmembrane region" description="Helical" evidence="9">
    <location>
        <begin position="432"/>
        <end position="458"/>
    </location>
</feature>
<keyword evidence="12" id="KW-1185">Reference proteome</keyword>
<evidence type="ECO:0000256" key="4">
    <source>
        <dbReference type="ARBA" id="ARBA00022692"/>
    </source>
</evidence>
<dbReference type="GO" id="GO:0016020">
    <property type="term" value="C:membrane"/>
    <property type="evidence" value="ECO:0007669"/>
    <property type="project" value="UniProtKB-SubCell"/>
</dbReference>
<dbReference type="AlphaFoldDB" id="A0A5C3EV41"/>
<keyword evidence="7 9" id="KW-1133">Transmembrane helix</keyword>
<evidence type="ECO:0000256" key="7">
    <source>
        <dbReference type="ARBA" id="ARBA00022989"/>
    </source>
</evidence>
<evidence type="ECO:0000256" key="5">
    <source>
        <dbReference type="ARBA" id="ARBA00022741"/>
    </source>
</evidence>
<evidence type="ECO:0000256" key="1">
    <source>
        <dbReference type="ARBA" id="ARBA00004141"/>
    </source>
</evidence>
<dbReference type="PROSITE" id="PS00211">
    <property type="entry name" value="ABC_TRANSPORTER_1"/>
    <property type="match status" value="1"/>
</dbReference>
<dbReference type="InterPro" id="IPR017871">
    <property type="entry name" value="ABC_transporter-like_CS"/>
</dbReference>
<keyword evidence="6 11" id="KW-0067">ATP-binding</keyword>
<gene>
    <name evidence="11" type="ORF">PSFLO_00412</name>
</gene>
<dbReference type="InterPro" id="IPR003439">
    <property type="entry name" value="ABC_transporter-like_ATP-bd"/>
</dbReference>
<dbReference type="GO" id="GO:0005524">
    <property type="term" value="F:ATP binding"/>
    <property type="evidence" value="ECO:0007669"/>
    <property type="project" value="UniProtKB-KW"/>
</dbReference>
<evidence type="ECO:0000313" key="11">
    <source>
        <dbReference type="EMBL" id="SPO34941.1"/>
    </source>
</evidence>
<keyword evidence="4 9" id="KW-0812">Transmembrane</keyword>
<sequence>MHLNQSNHSKVSAEQPVHFGWNNVRFTVKSKKKQGDGVLLDGVSGSISGGQMLAIMGPSGAGKSTLLDVLAGRKPLQSGTLTVNGSDTTSVRDLSGYVEQEDALLGTLTVRETIQYSARLSDPSANQTTLDERVDATLGSLGLSHVANHRIGTPIQRGISGGQKRRVTIGNTLVTLPQILFLDEPTSGLDSATALEVIACIRQMAKDHGFAVLCTIHSPNWETFSQFDSVMLLARGKTIYNGSTLGAGAYFTALGHPTATHSNPADNMMSLVSTDFLHGDDIERGQDRIRSFAEAWKEHMDEVGNEKPRAPSTIAASSISARPLRRSKMTGLALLAAQTSTLTKRNYLNYSRNLLAYGIRLGMYIGMGVLVATVWVNMPQTDARINDRLSVHFFGVAFLGFMSVAGIPSFLEERAVLMREKRNNLYTAAPYVLANTAASLPFLAICTVFFAVIVYWSVGLHPGATPFFRFLAFVFLGVYAAECQSLLIAAIIPIFVAALAIAAFINGFWMVVQGEHQIASSLDNHTAAQTGYFVRTLPSFWKYWAHFIDYETFAFQLLVKNDFTGLVFKCSGSLADNTCLCSQPSTLVQTGQACALRGEEVVRSLGFDGISTTLYAFIL</sequence>
<comment type="subcellular location">
    <subcellularLocation>
        <location evidence="1">Membrane</location>
        <topology evidence="1">Multi-pass membrane protein</topology>
    </subcellularLocation>
</comment>
<dbReference type="PANTHER" id="PTHR48042:SF11">
    <property type="entry name" value="ABC TRANSPORTER G FAMILY MEMBER 11"/>
    <property type="match status" value="1"/>
</dbReference>
<dbReference type="CDD" id="cd03213">
    <property type="entry name" value="ABCG_EPDR"/>
    <property type="match status" value="1"/>
</dbReference>
<proteinExistence type="inferred from homology"/>
<dbReference type="InterPro" id="IPR052215">
    <property type="entry name" value="Plant_ABCG"/>
</dbReference>
<comment type="similarity">
    <text evidence="2">Belongs to the ABC transporter superfamily. ABCG family. Eye pigment precursor importer (TC 3.A.1.204) subfamily.</text>
</comment>